<dbReference type="EMBL" id="KV425976">
    <property type="protein sequence ID" value="KZV94232.1"/>
    <property type="molecule type" value="Genomic_DNA"/>
</dbReference>
<dbReference type="InParanoid" id="A0A165J2F9"/>
<protein>
    <submittedName>
        <fullName evidence="1">Uncharacterized protein</fullName>
    </submittedName>
</protein>
<evidence type="ECO:0000313" key="1">
    <source>
        <dbReference type="EMBL" id="KZV94232.1"/>
    </source>
</evidence>
<evidence type="ECO:0000313" key="2">
    <source>
        <dbReference type="Proteomes" id="UP000077266"/>
    </source>
</evidence>
<keyword evidence="2" id="KW-1185">Reference proteome</keyword>
<name>A0A165J2F9_EXIGL</name>
<gene>
    <name evidence="1" type="ORF">EXIGLDRAFT_737241</name>
</gene>
<sequence>MDPIISHEASLAHLPSPPLHAFAHRHFHKSTVYSHRRTGLRGFVDPRTCVPSVGGLVAALAWADAASESGHTLAVLHLLLANDEYGALTRKTLKVPRLYGMVAALIRSVVYRQLQESGIVPRVLWLPVCRRIDKNLIRASGLIRVLDVPFRLGQARSELPHPG</sequence>
<dbReference type="AlphaFoldDB" id="A0A165J2F9"/>
<dbReference type="OrthoDB" id="2011702at2759"/>
<reference evidence="1 2" key="1">
    <citation type="journal article" date="2016" name="Mol. Biol. Evol.">
        <title>Comparative Genomics of Early-Diverging Mushroom-Forming Fungi Provides Insights into the Origins of Lignocellulose Decay Capabilities.</title>
        <authorList>
            <person name="Nagy L.G."/>
            <person name="Riley R."/>
            <person name="Tritt A."/>
            <person name="Adam C."/>
            <person name="Daum C."/>
            <person name="Floudas D."/>
            <person name="Sun H."/>
            <person name="Yadav J.S."/>
            <person name="Pangilinan J."/>
            <person name="Larsson K.H."/>
            <person name="Matsuura K."/>
            <person name="Barry K."/>
            <person name="Labutti K."/>
            <person name="Kuo R."/>
            <person name="Ohm R.A."/>
            <person name="Bhattacharya S.S."/>
            <person name="Shirouzu T."/>
            <person name="Yoshinaga Y."/>
            <person name="Martin F.M."/>
            <person name="Grigoriev I.V."/>
            <person name="Hibbett D.S."/>
        </authorList>
    </citation>
    <scope>NUCLEOTIDE SEQUENCE [LARGE SCALE GENOMIC DNA]</scope>
    <source>
        <strain evidence="1 2">HHB12029</strain>
    </source>
</reference>
<dbReference type="Proteomes" id="UP000077266">
    <property type="component" value="Unassembled WGS sequence"/>
</dbReference>
<proteinExistence type="predicted"/>
<accession>A0A165J2F9</accession>
<organism evidence="1 2">
    <name type="scientific">Exidia glandulosa HHB12029</name>
    <dbReference type="NCBI Taxonomy" id="1314781"/>
    <lineage>
        <taxon>Eukaryota</taxon>
        <taxon>Fungi</taxon>
        <taxon>Dikarya</taxon>
        <taxon>Basidiomycota</taxon>
        <taxon>Agaricomycotina</taxon>
        <taxon>Agaricomycetes</taxon>
        <taxon>Auriculariales</taxon>
        <taxon>Exidiaceae</taxon>
        <taxon>Exidia</taxon>
    </lineage>
</organism>